<sequence length="91" mass="10485">MAIIAYFRHVLDFYYWKGIPCVRTWPKSPRGVRSPAVQAQWGAFATASRLWIQMSQEVQDTYTRLSAGTGLSGRDMFTRAYITGLYRYPTP</sequence>
<dbReference type="AlphaFoldDB" id="A0A0F9KJZ0"/>
<protein>
    <submittedName>
        <fullName evidence="1">Uncharacterized protein</fullName>
    </submittedName>
</protein>
<name>A0A0F9KJZ0_9ZZZZ</name>
<reference evidence="1" key="1">
    <citation type="journal article" date="2015" name="Nature">
        <title>Complex archaea that bridge the gap between prokaryotes and eukaryotes.</title>
        <authorList>
            <person name="Spang A."/>
            <person name="Saw J.H."/>
            <person name="Jorgensen S.L."/>
            <person name="Zaremba-Niedzwiedzka K."/>
            <person name="Martijn J."/>
            <person name="Lind A.E."/>
            <person name="van Eijk R."/>
            <person name="Schleper C."/>
            <person name="Guy L."/>
            <person name="Ettema T.J."/>
        </authorList>
    </citation>
    <scope>NUCLEOTIDE SEQUENCE</scope>
</reference>
<comment type="caution">
    <text evidence="1">The sequence shown here is derived from an EMBL/GenBank/DDBJ whole genome shotgun (WGS) entry which is preliminary data.</text>
</comment>
<proteinExistence type="predicted"/>
<evidence type="ECO:0000313" key="1">
    <source>
        <dbReference type="EMBL" id="KKM82449.1"/>
    </source>
</evidence>
<dbReference type="EMBL" id="LAZR01007861">
    <property type="protein sequence ID" value="KKM82449.1"/>
    <property type="molecule type" value="Genomic_DNA"/>
</dbReference>
<accession>A0A0F9KJZ0</accession>
<gene>
    <name evidence="1" type="ORF">LCGC14_1319460</name>
</gene>
<organism evidence="1">
    <name type="scientific">marine sediment metagenome</name>
    <dbReference type="NCBI Taxonomy" id="412755"/>
    <lineage>
        <taxon>unclassified sequences</taxon>
        <taxon>metagenomes</taxon>
        <taxon>ecological metagenomes</taxon>
    </lineage>
</organism>